<dbReference type="InterPro" id="IPR004788">
    <property type="entry name" value="Ribose5P_isomerase_type_A"/>
</dbReference>
<reference evidence="7 8" key="1">
    <citation type="submission" date="2018-08" db="EMBL/GenBank/DDBJ databases">
        <authorList>
            <person name="Laetsch R D."/>
            <person name="Stevens L."/>
            <person name="Kumar S."/>
            <person name="Blaxter L. M."/>
        </authorList>
    </citation>
    <scope>NUCLEOTIDE SEQUENCE [LARGE SCALE GENOMIC DNA]</scope>
</reference>
<dbReference type="Proteomes" id="UP000277928">
    <property type="component" value="Unassembled WGS sequence"/>
</dbReference>
<gene>
    <name evidence="7" type="ORF">NLS_LOCUS4479</name>
</gene>
<dbReference type="InterPro" id="IPR020672">
    <property type="entry name" value="Ribose5P_isomerase_typA_subgr"/>
</dbReference>
<dbReference type="CDD" id="cd01398">
    <property type="entry name" value="RPI_A"/>
    <property type="match status" value="1"/>
</dbReference>
<dbReference type="EMBL" id="UYRX01000288">
    <property type="protein sequence ID" value="VDK79349.1"/>
    <property type="molecule type" value="Genomic_DNA"/>
</dbReference>
<dbReference type="Gene3D" id="3.40.50.1360">
    <property type="match status" value="1"/>
</dbReference>
<name>A0A3P6T7U2_LITSI</name>
<dbReference type="HAMAP" id="MF_00170">
    <property type="entry name" value="Rib_5P_isom_A"/>
    <property type="match status" value="1"/>
</dbReference>
<dbReference type="EC" id="5.3.1.6" evidence="4"/>
<dbReference type="OrthoDB" id="1555531at2759"/>
<evidence type="ECO:0000256" key="3">
    <source>
        <dbReference type="ARBA" id="ARBA00008088"/>
    </source>
</evidence>
<sequence length="268" mass="29503">MASFFDTDSMKTHSTLDLAKRAAAYAAGEQHVKSGCRIGVGSGTTAKFFVEFLAEKVNDGTVKDIICVPSSFSTRQWLIDSGLEVIDLEKNLDLDLYIDGADEVDINLNCIKGGGGCLTQEKIVQTSAKKFYIIADASKQSEKLGDKNFPIPIEVVPFGCAPVLNWIKRQEGGEVELRTNSQEKLDPFITDNNNFILDWNFPKNKYVTTKDLAALHTRLISLPGVVETGLFIGVAEKAYFATADGNVVERLKPDPSIHFSQNQKSLIY</sequence>
<proteinExistence type="inferred from homology"/>
<evidence type="ECO:0000313" key="7">
    <source>
        <dbReference type="EMBL" id="VDK79349.1"/>
    </source>
</evidence>
<dbReference type="NCBIfam" id="TIGR00021">
    <property type="entry name" value="rpiA"/>
    <property type="match status" value="1"/>
</dbReference>
<dbReference type="InterPro" id="IPR037171">
    <property type="entry name" value="NagB/RpiA_transferase-like"/>
</dbReference>
<evidence type="ECO:0000256" key="4">
    <source>
        <dbReference type="ARBA" id="ARBA00011959"/>
    </source>
</evidence>
<evidence type="ECO:0000256" key="5">
    <source>
        <dbReference type="ARBA" id="ARBA00023235"/>
    </source>
</evidence>
<dbReference type="AlphaFoldDB" id="A0A3P6T7U2"/>
<dbReference type="STRING" id="42156.A0A3P6T7U2"/>
<evidence type="ECO:0000256" key="2">
    <source>
        <dbReference type="ARBA" id="ARBA00004988"/>
    </source>
</evidence>
<comment type="similarity">
    <text evidence="3">Belongs to the ribose 5-phosphate isomerase family.</text>
</comment>
<comment type="pathway">
    <text evidence="2">Carbohydrate degradation; pentose phosphate pathway; D-ribose 5-phosphate from D-ribulose 5-phosphate (non-oxidative stage): step 1/1.</text>
</comment>
<dbReference type="SUPFAM" id="SSF75445">
    <property type="entry name" value="D-ribose-5-phosphate isomerase (RpiA), lid domain"/>
    <property type="match status" value="1"/>
</dbReference>
<dbReference type="SUPFAM" id="SSF100950">
    <property type="entry name" value="NagB/RpiA/CoA transferase-like"/>
    <property type="match status" value="1"/>
</dbReference>
<comment type="catalytic activity">
    <reaction evidence="1">
        <text>aldehydo-D-ribose 5-phosphate = D-ribulose 5-phosphate</text>
        <dbReference type="Rhea" id="RHEA:14657"/>
        <dbReference type="ChEBI" id="CHEBI:58121"/>
        <dbReference type="ChEBI" id="CHEBI:58273"/>
        <dbReference type="EC" id="5.3.1.6"/>
    </reaction>
</comment>
<organism evidence="7 8">
    <name type="scientific">Litomosoides sigmodontis</name>
    <name type="common">Filarial nematode worm</name>
    <dbReference type="NCBI Taxonomy" id="42156"/>
    <lineage>
        <taxon>Eukaryota</taxon>
        <taxon>Metazoa</taxon>
        <taxon>Ecdysozoa</taxon>
        <taxon>Nematoda</taxon>
        <taxon>Chromadorea</taxon>
        <taxon>Rhabditida</taxon>
        <taxon>Spirurina</taxon>
        <taxon>Spiruromorpha</taxon>
        <taxon>Filarioidea</taxon>
        <taxon>Onchocercidae</taxon>
        <taxon>Litomosoides</taxon>
    </lineage>
</organism>
<dbReference type="FunFam" id="3.40.50.1360:FF:000001">
    <property type="entry name" value="Ribose-5-phosphate isomerase A"/>
    <property type="match status" value="1"/>
</dbReference>
<dbReference type="Pfam" id="PF06026">
    <property type="entry name" value="Rib_5-P_isom_A"/>
    <property type="match status" value="1"/>
</dbReference>
<dbReference type="GO" id="GO:0005737">
    <property type="term" value="C:cytoplasm"/>
    <property type="evidence" value="ECO:0007669"/>
    <property type="project" value="TreeGrafter"/>
</dbReference>
<evidence type="ECO:0000256" key="1">
    <source>
        <dbReference type="ARBA" id="ARBA00001713"/>
    </source>
</evidence>
<evidence type="ECO:0000313" key="8">
    <source>
        <dbReference type="Proteomes" id="UP000277928"/>
    </source>
</evidence>
<dbReference type="PANTHER" id="PTHR11934">
    <property type="entry name" value="RIBOSE-5-PHOSPHATE ISOMERASE"/>
    <property type="match status" value="1"/>
</dbReference>
<dbReference type="GO" id="GO:0004751">
    <property type="term" value="F:ribose-5-phosphate isomerase activity"/>
    <property type="evidence" value="ECO:0007669"/>
    <property type="project" value="UniProtKB-EC"/>
</dbReference>
<dbReference type="GO" id="GO:0009052">
    <property type="term" value="P:pentose-phosphate shunt, non-oxidative branch"/>
    <property type="evidence" value="ECO:0007669"/>
    <property type="project" value="InterPro"/>
</dbReference>
<dbReference type="PANTHER" id="PTHR11934:SF0">
    <property type="entry name" value="RIBOSE-5-PHOSPHATE ISOMERASE"/>
    <property type="match status" value="1"/>
</dbReference>
<dbReference type="Gene3D" id="3.30.70.260">
    <property type="match status" value="1"/>
</dbReference>
<dbReference type="GO" id="GO:0006014">
    <property type="term" value="P:D-ribose metabolic process"/>
    <property type="evidence" value="ECO:0007669"/>
    <property type="project" value="TreeGrafter"/>
</dbReference>
<protein>
    <recommendedName>
        <fullName evidence="4">ribose-5-phosphate isomerase</fullName>
        <ecNumber evidence="4">5.3.1.6</ecNumber>
    </recommendedName>
    <alternativeName>
        <fullName evidence="6">Phosphoriboisomerase</fullName>
    </alternativeName>
</protein>
<dbReference type="UniPathway" id="UPA00115">
    <property type="reaction ID" value="UER00412"/>
</dbReference>
<keyword evidence="5" id="KW-0413">Isomerase</keyword>
<dbReference type="NCBIfam" id="NF001924">
    <property type="entry name" value="PRK00702.1"/>
    <property type="match status" value="1"/>
</dbReference>
<keyword evidence="8" id="KW-1185">Reference proteome</keyword>
<accession>A0A3P6T7U2</accession>
<dbReference type="OMA" id="ACHVQEK"/>
<evidence type="ECO:0000256" key="6">
    <source>
        <dbReference type="ARBA" id="ARBA00029734"/>
    </source>
</evidence>